<evidence type="ECO:0000313" key="7">
    <source>
        <dbReference type="Proteomes" id="UP000177817"/>
    </source>
</evidence>
<dbReference type="InterPro" id="IPR005849">
    <property type="entry name" value="GalP_Utransf_N"/>
</dbReference>
<evidence type="ECO:0000259" key="5">
    <source>
        <dbReference type="Pfam" id="PF01087"/>
    </source>
</evidence>
<dbReference type="SUPFAM" id="SSF54197">
    <property type="entry name" value="HIT-like"/>
    <property type="match status" value="2"/>
</dbReference>
<dbReference type="AlphaFoldDB" id="A0A1G2BJ41"/>
<dbReference type="PANTHER" id="PTHR42763:SF2">
    <property type="entry name" value="ADP-GLUCOSE PHOSPHORYLASE"/>
    <property type="match status" value="1"/>
</dbReference>
<dbReference type="EMBL" id="MHKK01000061">
    <property type="protein sequence ID" value="OGY88569.1"/>
    <property type="molecule type" value="Genomic_DNA"/>
</dbReference>
<dbReference type="InterPro" id="IPR001937">
    <property type="entry name" value="GalP_UDPtransf1"/>
</dbReference>
<dbReference type="Proteomes" id="UP000177817">
    <property type="component" value="Unassembled WGS sequence"/>
</dbReference>
<reference evidence="6 7" key="1">
    <citation type="journal article" date="2016" name="Nat. Commun.">
        <title>Thousands of microbial genomes shed light on interconnected biogeochemical processes in an aquifer system.</title>
        <authorList>
            <person name="Anantharaman K."/>
            <person name="Brown C.T."/>
            <person name="Hug L.A."/>
            <person name="Sharon I."/>
            <person name="Castelle C.J."/>
            <person name="Probst A.J."/>
            <person name="Thomas B.C."/>
            <person name="Singh A."/>
            <person name="Wilkins M.J."/>
            <person name="Karaoz U."/>
            <person name="Brodie E.L."/>
            <person name="Williams K.H."/>
            <person name="Hubbard S.S."/>
            <person name="Banfield J.F."/>
        </authorList>
    </citation>
    <scope>NUCLEOTIDE SEQUENCE [LARGE SCALE GENOMIC DNA]</scope>
</reference>
<evidence type="ECO:0000256" key="4">
    <source>
        <dbReference type="PIRSR" id="PIRSR000808-1"/>
    </source>
</evidence>
<comment type="caution">
    <text evidence="6">The sequence shown here is derived from an EMBL/GenBank/DDBJ whole genome shotgun (WGS) entry which is preliminary data.</text>
</comment>
<name>A0A1G2BJ41_9BACT</name>
<evidence type="ECO:0000256" key="2">
    <source>
        <dbReference type="ARBA" id="ARBA00022695"/>
    </source>
</evidence>
<dbReference type="PIRSF" id="PIRSF000808">
    <property type="entry name" value="GalT"/>
    <property type="match status" value="1"/>
</dbReference>
<gene>
    <name evidence="6" type="ORF">A2677_01305</name>
</gene>
<keyword evidence="1" id="KW-0808">Transferase</keyword>
<feature type="active site" description="Tele-UMP-histidine intermediate" evidence="4">
    <location>
        <position position="152"/>
    </location>
</feature>
<evidence type="ECO:0000256" key="3">
    <source>
        <dbReference type="ARBA" id="ARBA00023277"/>
    </source>
</evidence>
<dbReference type="GO" id="GO:0008270">
    <property type="term" value="F:zinc ion binding"/>
    <property type="evidence" value="ECO:0007669"/>
    <property type="project" value="InterPro"/>
</dbReference>
<dbReference type="GO" id="GO:0008108">
    <property type="term" value="F:UDP-glucose:hexose-1-phosphate uridylyltransferase activity"/>
    <property type="evidence" value="ECO:0007669"/>
    <property type="project" value="InterPro"/>
</dbReference>
<keyword evidence="2" id="KW-0548">Nucleotidyltransferase</keyword>
<organism evidence="6 7">
    <name type="scientific">Candidatus Komeilibacteria bacterium RIFCSPHIGHO2_01_FULL_52_14</name>
    <dbReference type="NCBI Taxonomy" id="1798549"/>
    <lineage>
        <taxon>Bacteria</taxon>
        <taxon>Candidatus Komeiliibacteriota</taxon>
    </lineage>
</organism>
<feature type="domain" description="Galactose-1-phosphate uridyl transferase N-terminal" evidence="5">
    <location>
        <begin position="84"/>
        <end position="162"/>
    </location>
</feature>
<dbReference type="Gene3D" id="3.30.428.10">
    <property type="entry name" value="HIT-like"/>
    <property type="match status" value="2"/>
</dbReference>
<dbReference type="PANTHER" id="PTHR42763">
    <property type="entry name" value="ADP-GLUCOSE PHOSPHORYLASE"/>
    <property type="match status" value="1"/>
</dbReference>
<evidence type="ECO:0000313" key="6">
    <source>
        <dbReference type="EMBL" id="OGY88569.1"/>
    </source>
</evidence>
<accession>A0A1G2BJ41</accession>
<dbReference type="InterPro" id="IPR036265">
    <property type="entry name" value="HIT-like_sf"/>
</dbReference>
<keyword evidence="3" id="KW-0119">Carbohydrate metabolism</keyword>
<dbReference type="GO" id="GO:0006012">
    <property type="term" value="P:galactose metabolic process"/>
    <property type="evidence" value="ECO:0007669"/>
    <property type="project" value="InterPro"/>
</dbReference>
<dbReference type="InterPro" id="IPR053177">
    <property type="entry name" value="ADP-glucose_phosphorylase"/>
</dbReference>
<protein>
    <recommendedName>
        <fullName evidence="5">Galactose-1-phosphate uridyl transferase N-terminal domain-containing protein</fullName>
    </recommendedName>
</protein>
<sequence length="308" mass="35831">MITKPEIRKDYIQEKYVIIAPRRSKRPNQYKKPTREVRESLSLPSIFSRESLKNEKALLTVGGEKNWIIKVLKNKFPAVDPSFPKAYGYHEVVVETPDPKPELEDLSVKHIAQILHVYGERTTAIARDPRIQYILIFKNNGGRAGASVQHSHSQIFATEFLPPHLLDKSQKEQAYKLRTGRCAYCDVIKNERKGPRLIFHDRHVIAFCPYASQHNYEVWIMPIRHVDNVTQLSRDERNDWATLLKRVLKKVNKLNLPYNFYFHQVVKDEDQHLYLKIIPRGSAWAGVEIGSGIIINPIPPEEAARYYR</sequence>
<proteinExistence type="predicted"/>
<evidence type="ECO:0000256" key="1">
    <source>
        <dbReference type="ARBA" id="ARBA00022679"/>
    </source>
</evidence>
<dbReference type="Pfam" id="PF01087">
    <property type="entry name" value="GalP_UDP_transf"/>
    <property type="match status" value="1"/>
</dbReference>